<sequence length="220" mass="23846">MSEPDFIRARRPEQKQRRREVILEAARVLAADSGVRNVSLSNVAGAAGLAKSNVVRYFGSREEIYLVLAGAGWTEWTDAVADRLTDDMNQDAVVYALAYTLLERPQFCDLLGHTTTNLEHNISVAAARAYKITVYSTIIGLSTKISRSYPLLSVSESIELVAAATGFAAMYYPVSNPPPPLVELYRREPGLGALCPDFLSAVSRALTVMATGLPAARPLG</sequence>
<dbReference type="Proteomes" id="UP000322244">
    <property type="component" value="Unassembled WGS sequence"/>
</dbReference>
<dbReference type="EMBL" id="VLNY01000003">
    <property type="protein sequence ID" value="KAA0023542.1"/>
    <property type="molecule type" value="Genomic_DNA"/>
</dbReference>
<evidence type="ECO:0000256" key="2">
    <source>
        <dbReference type="PROSITE-ProRule" id="PRU00335"/>
    </source>
</evidence>
<dbReference type="Pfam" id="PF17929">
    <property type="entry name" value="TetR_C_34"/>
    <property type="match status" value="1"/>
</dbReference>
<dbReference type="PANTHER" id="PTHR30055">
    <property type="entry name" value="HTH-TYPE TRANSCRIPTIONAL REGULATOR RUTR"/>
    <property type="match status" value="1"/>
</dbReference>
<dbReference type="InterPro" id="IPR009057">
    <property type="entry name" value="Homeodomain-like_sf"/>
</dbReference>
<accession>A0A5A7SEA9</accession>
<evidence type="ECO:0000256" key="1">
    <source>
        <dbReference type="ARBA" id="ARBA00023125"/>
    </source>
</evidence>
<dbReference type="OrthoDB" id="6637160at2"/>
<reference evidence="4 5" key="1">
    <citation type="submission" date="2019-07" db="EMBL/GenBank/DDBJ databases">
        <title>Rhodococcus cavernicolus sp. nov., isolated from a cave.</title>
        <authorList>
            <person name="Lee S.D."/>
        </authorList>
    </citation>
    <scope>NUCLEOTIDE SEQUENCE [LARGE SCALE GENOMIC DNA]</scope>
    <source>
        <strain evidence="4 5">C1-24</strain>
    </source>
</reference>
<dbReference type="InterPro" id="IPR050109">
    <property type="entry name" value="HTH-type_TetR-like_transc_reg"/>
</dbReference>
<dbReference type="PROSITE" id="PS50977">
    <property type="entry name" value="HTH_TETR_2"/>
    <property type="match status" value="1"/>
</dbReference>
<dbReference type="GO" id="GO:0003700">
    <property type="term" value="F:DNA-binding transcription factor activity"/>
    <property type="evidence" value="ECO:0007669"/>
    <property type="project" value="TreeGrafter"/>
</dbReference>
<feature type="DNA-binding region" description="H-T-H motif" evidence="2">
    <location>
        <begin position="39"/>
        <end position="58"/>
    </location>
</feature>
<dbReference type="AlphaFoldDB" id="A0A5A7SEA9"/>
<dbReference type="PRINTS" id="PR00455">
    <property type="entry name" value="HTHTETR"/>
</dbReference>
<gene>
    <name evidence="4" type="ORF">FOY51_09100</name>
</gene>
<name>A0A5A7SEA9_9NOCA</name>
<evidence type="ECO:0000259" key="3">
    <source>
        <dbReference type="PROSITE" id="PS50977"/>
    </source>
</evidence>
<protein>
    <submittedName>
        <fullName evidence="4">TetR/AcrR family transcriptional regulator</fullName>
    </submittedName>
</protein>
<evidence type="ECO:0000313" key="5">
    <source>
        <dbReference type="Proteomes" id="UP000322244"/>
    </source>
</evidence>
<dbReference type="Gene3D" id="1.10.357.10">
    <property type="entry name" value="Tetracycline Repressor, domain 2"/>
    <property type="match status" value="1"/>
</dbReference>
<dbReference type="GO" id="GO:0000976">
    <property type="term" value="F:transcription cis-regulatory region binding"/>
    <property type="evidence" value="ECO:0007669"/>
    <property type="project" value="TreeGrafter"/>
</dbReference>
<dbReference type="InterPro" id="IPR041483">
    <property type="entry name" value="TetR_C_34"/>
</dbReference>
<dbReference type="Pfam" id="PF00440">
    <property type="entry name" value="TetR_N"/>
    <property type="match status" value="1"/>
</dbReference>
<dbReference type="SUPFAM" id="SSF46689">
    <property type="entry name" value="Homeodomain-like"/>
    <property type="match status" value="1"/>
</dbReference>
<proteinExistence type="predicted"/>
<organism evidence="4 5">
    <name type="scientific">Antrihabitans cavernicola</name>
    <dbReference type="NCBI Taxonomy" id="2495913"/>
    <lineage>
        <taxon>Bacteria</taxon>
        <taxon>Bacillati</taxon>
        <taxon>Actinomycetota</taxon>
        <taxon>Actinomycetes</taxon>
        <taxon>Mycobacteriales</taxon>
        <taxon>Nocardiaceae</taxon>
        <taxon>Antrihabitans</taxon>
    </lineage>
</organism>
<evidence type="ECO:0000313" key="4">
    <source>
        <dbReference type="EMBL" id="KAA0023542.1"/>
    </source>
</evidence>
<dbReference type="InterPro" id="IPR001647">
    <property type="entry name" value="HTH_TetR"/>
</dbReference>
<dbReference type="PANTHER" id="PTHR30055:SF178">
    <property type="entry name" value="POSSIBLE TRANSCRIPTIONAL REGULATORY PROTEIN"/>
    <property type="match status" value="1"/>
</dbReference>
<comment type="caution">
    <text evidence="4">The sequence shown here is derived from an EMBL/GenBank/DDBJ whole genome shotgun (WGS) entry which is preliminary data.</text>
</comment>
<feature type="domain" description="HTH tetR-type" evidence="3">
    <location>
        <begin position="16"/>
        <end position="76"/>
    </location>
</feature>
<keyword evidence="5" id="KW-1185">Reference proteome</keyword>
<keyword evidence="1 2" id="KW-0238">DNA-binding</keyword>
<dbReference type="RefSeq" id="WP_149429888.1">
    <property type="nucleotide sequence ID" value="NZ_VLNY01000003.1"/>
</dbReference>